<dbReference type="PANTHER" id="PTHR42790">
    <property type="entry name" value="AMINOTRANSFERASE"/>
    <property type="match status" value="1"/>
</dbReference>
<keyword evidence="6" id="KW-0663">Pyridoxal phosphate</keyword>
<comment type="similarity">
    <text evidence="2">Belongs to the class-I pyridoxal-phosphate-dependent aminotransferase family.</text>
</comment>
<evidence type="ECO:0000256" key="4">
    <source>
        <dbReference type="ARBA" id="ARBA00022576"/>
    </source>
</evidence>
<gene>
    <name evidence="8" type="ORF">K933_01322</name>
</gene>
<evidence type="ECO:0000259" key="7">
    <source>
        <dbReference type="Pfam" id="PF00155"/>
    </source>
</evidence>
<dbReference type="InterPro" id="IPR015422">
    <property type="entry name" value="PyrdxlP-dep_Trfase_small"/>
</dbReference>
<dbReference type="STRING" id="1324957.K933_01322"/>
<dbReference type="InterPro" id="IPR004839">
    <property type="entry name" value="Aminotransferase_I/II_large"/>
</dbReference>
<evidence type="ECO:0000313" key="8">
    <source>
        <dbReference type="EMBL" id="ESP90159.1"/>
    </source>
</evidence>
<accession>V4HQG4</accession>
<organism evidence="8 9">
    <name type="scientific">Candidatus Halobonum tyrrellensis G22</name>
    <dbReference type="NCBI Taxonomy" id="1324957"/>
    <lineage>
        <taxon>Archaea</taxon>
        <taxon>Methanobacteriati</taxon>
        <taxon>Methanobacteriota</taxon>
        <taxon>Stenosarchaea group</taxon>
        <taxon>Halobacteria</taxon>
        <taxon>Halobacteriales</taxon>
        <taxon>Haloferacaceae</taxon>
        <taxon>Candidatus Halobonum</taxon>
    </lineage>
</organism>
<comment type="subunit">
    <text evidence="3">Homodimer.</text>
</comment>
<dbReference type="PANTHER" id="PTHR42790:SF19">
    <property type="entry name" value="KYNURENINE_ALPHA-AMINOADIPATE AMINOTRANSFERASE, MITOCHONDRIAL"/>
    <property type="match status" value="1"/>
</dbReference>
<dbReference type="SUPFAM" id="SSF53383">
    <property type="entry name" value="PLP-dependent transferases"/>
    <property type="match status" value="1"/>
</dbReference>
<evidence type="ECO:0000256" key="1">
    <source>
        <dbReference type="ARBA" id="ARBA00001933"/>
    </source>
</evidence>
<dbReference type="Gene3D" id="3.40.640.10">
    <property type="entry name" value="Type I PLP-dependent aspartate aminotransferase-like (Major domain)"/>
    <property type="match status" value="1"/>
</dbReference>
<dbReference type="EMBL" id="ASGZ01000002">
    <property type="protein sequence ID" value="ESP90159.1"/>
    <property type="molecule type" value="Genomic_DNA"/>
</dbReference>
<dbReference type="GO" id="GO:0008483">
    <property type="term" value="F:transaminase activity"/>
    <property type="evidence" value="ECO:0007669"/>
    <property type="project" value="UniProtKB-KW"/>
</dbReference>
<comment type="cofactor">
    <cofactor evidence="1">
        <name>pyridoxal 5'-phosphate</name>
        <dbReference type="ChEBI" id="CHEBI:597326"/>
    </cofactor>
</comment>
<dbReference type="eggNOG" id="arCOG00492">
    <property type="taxonomic scope" value="Archaea"/>
</dbReference>
<keyword evidence="5" id="KW-0808">Transferase</keyword>
<dbReference type="CDD" id="cd00609">
    <property type="entry name" value="AAT_like"/>
    <property type="match status" value="1"/>
</dbReference>
<dbReference type="Gene3D" id="3.90.1150.10">
    <property type="entry name" value="Aspartate Aminotransferase, domain 1"/>
    <property type="match status" value="1"/>
</dbReference>
<sequence>MTTNERERDFTHLFSETVQETMNNAGYGSWRSISDPAAVSLSFGFPFPESFPNDELVASAEAVFEAEGDVALQYTGGEYASGLSGVVADRARDRGIDCEDDEVILTNGSTHAIDVVSQTFLDPGDLVVTEAPTFMGALSLFRNYGVDIEGVEMDADGLDVDALAADLEARESEGRPLPKLLYTIPTFHNPTGVTLAEDRRKRLLELAAEYEFVVLEDDAYGELRYEGADVPSLAALDDTGLVVRVSTFSKTIAPGIRTGWIVADEELAEEMRRINAGGTNTFTQGVVGRYCEAGLLEENVVDLRESYSERCAHMLACLDEYMPAGADWSDPDGGFFVWVELPEGVDAEEMLPEAVEEGVVYLPGHLFYPDDRGHDCLRISFSHVPLDEMERGIEALAAATRTATSVESTADD</sequence>
<dbReference type="Pfam" id="PF00155">
    <property type="entry name" value="Aminotran_1_2"/>
    <property type="match status" value="1"/>
</dbReference>
<dbReference type="RefSeq" id="WP_023392863.1">
    <property type="nucleotide sequence ID" value="NZ_ASGZ01000002.1"/>
</dbReference>
<dbReference type="InterPro" id="IPR050859">
    <property type="entry name" value="Class-I_PLP-dep_aminotransf"/>
</dbReference>
<keyword evidence="9" id="KW-1185">Reference proteome</keyword>
<proteinExistence type="inferred from homology"/>
<feature type="domain" description="Aminotransferase class I/classII large" evidence="7">
    <location>
        <begin position="87"/>
        <end position="396"/>
    </location>
</feature>
<evidence type="ECO:0000256" key="5">
    <source>
        <dbReference type="ARBA" id="ARBA00022679"/>
    </source>
</evidence>
<evidence type="ECO:0000313" key="9">
    <source>
        <dbReference type="Proteomes" id="UP000017840"/>
    </source>
</evidence>
<dbReference type="InterPro" id="IPR015424">
    <property type="entry name" value="PyrdxlP-dep_Trfase"/>
</dbReference>
<dbReference type="PATRIC" id="fig|1324957.4.peg.277"/>
<evidence type="ECO:0000256" key="2">
    <source>
        <dbReference type="ARBA" id="ARBA00007441"/>
    </source>
</evidence>
<dbReference type="AlphaFoldDB" id="V4HQG4"/>
<evidence type="ECO:0000256" key="6">
    <source>
        <dbReference type="ARBA" id="ARBA00022898"/>
    </source>
</evidence>
<comment type="caution">
    <text evidence="8">The sequence shown here is derived from an EMBL/GenBank/DDBJ whole genome shotgun (WGS) entry which is preliminary data.</text>
</comment>
<dbReference type="InterPro" id="IPR015421">
    <property type="entry name" value="PyrdxlP-dep_Trfase_major"/>
</dbReference>
<protein>
    <submittedName>
        <fullName evidence="8">GntR family transcriptional regulator</fullName>
    </submittedName>
</protein>
<evidence type="ECO:0000256" key="3">
    <source>
        <dbReference type="ARBA" id="ARBA00011738"/>
    </source>
</evidence>
<keyword evidence="4" id="KW-0032">Aminotransferase</keyword>
<name>V4HQG4_9EURY</name>
<reference evidence="8 9" key="1">
    <citation type="journal article" date="2013" name="Genome Announc.">
        <title>Draft Genome Sequence of 'Candidatus Halobonum tyrrellensis' Strain G22, Isolated from the Hypersaline Waters of Lake Tyrrell, Australia.</title>
        <authorList>
            <person name="Ugalde J.A."/>
            <person name="Narasingarao P."/>
            <person name="Kuo S."/>
            <person name="Podell S."/>
            <person name="Allen E.E."/>
        </authorList>
    </citation>
    <scope>NUCLEOTIDE SEQUENCE [LARGE SCALE GENOMIC DNA]</scope>
    <source>
        <strain evidence="8 9">G22</strain>
    </source>
</reference>
<dbReference type="FunFam" id="3.40.640.10:FF:000053">
    <property type="entry name" value="Aminotransferase, class I"/>
    <property type="match status" value="1"/>
</dbReference>
<dbReference type="GO" id="GO:1901605">
    <property type="term" value="P:alpha-amino acid metabolic process"/>
    <property type="evidence" value="ECO:0007669"/>
    <property type="project" value="TreeGrafter"/>
</dbReference>
<dbReference type="OrthoDB" id="372018at2157"/>
<dbReference type="Proteomes" id="UP000017840">
    <property type="component" value="Unassembled WGS sequence"/>
</dbReference>
<dbReference type="GO" id="GO:0030170">
    <property type="term" value="F:pyridoxal phosphate binding"/>
    <property type="evidence" value="ECO:0007669"/>
    <property type="project" value="InterPro"/>
</dbReference>